<dbReference type="EMBL" id="MAVT02001645">
    <property type="protein sequence ID" value="POS70421.1"/>
    <property type="molecule type" value="Genomic_DNA"/>
</dbReference>
<protein>
    <submittedName>
        <fullName evidence="2">Uncharacterized protein</fullName>
    </submittedName>
</protein>
<proteinExistence type="predicted"/>
<accession>A0A2P5HJN6</accession>
<dbReference type="AlphaFoldDB" id="A0A2P5HJN6"/>
<feature type="compositionally biased region" description="Basic and acidic residues" evidence="1">
    <location>
        <begin position="141"/>
        <end position="150"/>
    </location>
</feature>
<feature type="compositionally biased region" description="Basic and acidic residues" evidence="1">
    <location>
        <begin position="187"/>
        <end position="201"/>
    </location>
</feature>
<dbReference type="InParanoid" id="A0A2P5HJN6"/>
<organism evidence="2 3">
    <name type="scientific">Diaporthe helianthi</name>
    <dbReference type="NCBI Taxonomy" id="158607"/>
    <lineage>
        <taxon>Eukaryota</taxon>
        <taxon>Fungi</taxon>
        <taxon>Dikarya</taxon>
        <taxon>Ascomycota</taxon>
        <taxon>Pezizomycotina</taxon>
        <taxon>Sordariomycetes</taxon>
        <taxon>Sordariomycetidae</taxon>
        <taxon>Diaporthales</taxon>
        <taxon>Diaporthaceae</taxon>
        <taxon>Diaporthe</taxon>
    </lineage>
</organism>
<gene>
    <name evidence="2" type="ORF">DHEL01_v211184</name>
</gene>
<dbReference type="Proteomes" id="UP000094444">
    <property type="component" value="Unassembled WGS sequence"/>
</dbReference>
<evidence type="ECO:0000313" key="3">
    <source>
        <dbReference type="Proteomes" id="UP000094444"/>
    </source>
</evidence>
<feature type="compositionally biased region" description="Acidic residues" evidence="1">
    <location>
        <begin position="151"/>
        <end position="165"/>
    </location>
</feature>
<comment type="caution">
    <text evidence="2">The sequence shown here is derived from an EMBL/GenBank/DDBJ whole genome shotgun (WGS) entry which is preliminary data.</text>
</comment>
<sequence length="426" mass="47707">MSSADRQRIMRELFPEEYKAVEEKAERNLKRSRIMLTSEMCLMYGHEQMGDKLARLAQDGYWSDQVGNTDSPGHQAQLSVYESEERYRDVMAQVAMFLNENGQIYYGGAVARRVNRPDLDKRPTRKSTGEDKKASAQSQEQHGDEIAQDKDEVEGEVGPDYEVDTQEPVGSEEHSEDEEAETSGLDPEPKDDSREPAGNEEHAEDEEEAIPPRAHMLTYPRNGDGGRWPPGGFADDDSAAPYIVHVIRYRSNSVGPFLPLNHVKLVSNPETGASDPREYLQVTRLREPEADCNFWFPHPRKPGFKMGKVDCSAIGLATIVQAVWAVVVNYDDAGSIPSLQEQIGPLDEANGAMYYVRPIEHVHRYFAMVEPFKPQGIRAALEVLQSAGRKSTAGKVIFYVNPVDIRTREGRMCAVLDIHPITGGQD</sequence>
<feature type="region of interest" description="Disordered" evidence="1">
    <location>
        <begin position="115"/>
        <end position="233"/>
    </location>
</feature>
<feature type="compositionally biased region" description="Basic and acidic residues" evidence="1">
    <location>
        <begin position="115"/>
        <end position="134"/>
    </location>
</feature>
<dbReference type="OrthoDB" id="10546709at2759"/>
<keyword evidence="3" id="KW-1185">Reference proteome</keyword>
<evidence type="ECO:0000313" key="2">
    <source>
        <dbReference type="EMBL" id="POS70421.1"/>
    </source>
</evidence>
<name>A0A2P5HJN6_DIAHE</name>
<evidence type="ECO:0000256" key="1">
    <source>
        <dbReference type="SAM" id="MobiDB-lite"/>
    </source>
</evidence>
<reference evidence="2" key="1">
    <citation type="submission" date="2017-09" db="EMBL/GenBank/DDBJ databases">
        <title>Polyketide synthases of a Diaporthe helianthi virulent isolate.</title>
        <authorList>
            <person name="Baroncelli R."/>
        </authorList>
    </citation>
    <scope>NUCLEOTIDE SEQUENCE [LARGE SCALE GENOMIC DNA]</scope>
    <source>
        <strain evidence="2">7/96</strain>
    </source>
</reference>